<feature type="transmembrane region" description="Helical" evidence="2">
    <location>
        <begin position="15"/>
        <end position="33"/>
    </location>
</feature>
<dbReference type="Gene3D" id="1.20.144.10">
    <property type="entry name" value="Phosphatidic acid phosphatase type 2/haloperoxidase"/>
    <property type="match status" value="1"/>
</dbReference>
<comment type="caution">
    <text evidence="4">The sequence shown here is derived from an EMBL/GenBank/DDBJ whole genome shotgun (WGS) entry which is preliminary data.</text>
</comment>
<protein>
    <submittedName>
        <fullName evidence="4">Membrane-associated phospholipid phosphatase</fullName>
    </submittedName>
</protein>
<feature type="region of interest" description="Disordered" evidence="1">
    <location>
        <begin position="303"/>
        <end position="330"/>
    </location>
</feature>
<feature type="transmembrane region" description="Helical" evidence="2">
    <location>
        <begin position="136"/>
        <end position="153"/>
    </location>
</feature>
<name>A0ABR9J8N1_9MICC</name>
<dbReference type="Pfam" id="PF01569">
    <property type="entry name" value="PAP2"/>
    <property type="match status" value="1"/>
</dbReference>
<dbReference type="InterPro" id="IPR000326">
    <property type="entry name" value="PAP2/HPO"/>
</dbReference>
<proteinExistence type="predicted"/>
<evidence type="ECO:0000313" key="4">
    <source>
        <dbReference type="EMBL" id="MBE1515363.1"/>
    </source>
</evidence>
<keyword evidence="5" id="KW-1185">Reference proteome</keyword>
<keyword evidence="2" id="KW-0812">Transmembrane</keyword>
<evidence type="ECO:0000256" key="2">
    <source>
        <dbReference type="SAM" id="Phobius"/>
    </source>
</evidence>
<dbReference type="RefSeq" id="WP_192592210.1">
    <property type="nucleotide sequence ID" value="NZ_JADBEE010000002.1"/>
</dbReference>
<feature type="transmembrane region" description="Helical" evidence="2">
    <location>
        <begin position="269"/>
        <end position="292"/>
    </location>
</feature>
<feature type="transmembrane region" description="Helical" evidence="2">
    <location>
        <begin position="229"/>
        <end position="249"/>
    </location>
</feature>
<sequence length="330" mass="35379">MPHHLRTPAFHPERWAAGVLLCGALFGMLYWISVHTETGQLLDIMMQRTGSTTGHPLPELDPQNEWIAVWILLPPLLACVGLGRRRGAHGRWRVLGSAAVLVLGANLSTQLFKLVFSSRPVLIGLTEDWTGNSLPSGHTTMAASAAAAMFLIARPRDRALWGVLAANWSALWGAYIFVEGWHLPSDMIAAYLVVATWTLVCGAVVLQTEARDPSLAPLPAESGRAGGRQAGLCVTLGAFGTTLGLVALLGPALRDGLAAVAESTTPWLWIAGAALSAAPVYLLWAAIIPLFAAETRELDRQAAQRRRREQDRLDSIARRARGISGDGTAP</sequence>
<evidence type="ECO:0000313" key="5">
    <source>
        <dbReference type="Proteomes" id="UP000636579"/>
    </source>
</evidence>
<gene>
    <name evidence="4" type="ORF">H4W26_002155</name>
</gene>
<dbReference type="InterPro" id="IPR036938">
    <property type="entry name" value="PAP2/HPO_sf"/>
</dbReference>
<feature type="transmembrane region" description="Helical" evidence="2">
    <location>
        <begin position="190"/>
        <end position="208"/>
    </location>
</feature>
<dbReference type="SUPFAM" id="SSF48317">
    <property type="entry name" value="Acid phosphatase/Vanadium-dependent haloperoxidase"/>
    <property type="match status" value="1"/>
</dbReference>
<keyword evidence="2" id="KW-0472">Membrane</keyword>
<keyword evidence="2" id="KW-1133">Transmembrane helix</keyword>
<organism evidence="4 5">
    <name type="scientific">Nesterenkonia halotolerans</name>
    <dbReference type="NCBI Taxonomy" id="225325"/>
    <lineage>
        <taxon>Bacteria</taxon>
        <taxon>Bacillati</taxon>
        <taxon>Actinomycetota</taxon>
        <taxon>Actinomycetes</taxon>
        <taxon>Micrococcales</taxon>
        <taxon>Micrococcaceae</taxon>
        <taxon>Nesterenkonia</taxon>
    </lineage>
</organism>
<feature type="compositionally biased region" description="Basic and acidic residues" evidence="1">
    <location>
        <begin position="303"/>
        <end position="317"/>
    </location>
</feature>
<feature type="transmembrane region" description="Helical" evidence="2">
    <location>
        <begin position="95"/>
        <end position="116"/>
    </location>
</feature>
<accession>A0ABR9J8N1</accession>
<evidence type="ECO:0000259" key="3">
    <source>
        <dbReference type="Pfam" id="PF01569"/>
    </source>
</evidence>
<reference evidence="4 5" key="1">
    <citation type="submission" date="2020-10" db="EMBL/GenBank/DDBJ databases">
        <title>Sequencing the genomes of 1000 actinobacteria strains.</title>
        <authorList>
            <person name="Klenk H.-P."/>
        </authorList>
    </citation>
    <scope>NUCLEOTIDE SEQUENCE [LARGE SCALE GENOMIC DNA]</scope>
    <source>
        <strain evidence="4 5">DSM 15474</strain>
    </source>
</reference>
<feature type="domain" description="Phosphatidic acid phosphatase type 2/haloperoxidase" evidence="3">
    <location>
        <begin position="99"/>
        <end position="201"/>
    </location>
</feature>
<feature type="transmembrane region" description="Helical" evidence="2">
    <location>
        <begin position="160"/>
        <end position="178"/>
    </location>
</feature>
<dbReference type="EMBL" id="JADBEE010000002">
    <property type="protein sequence ID" value="MBE1515363.1"/>
    <property type="molecule type" value="Genomic_DNA"/>
</dbReference>
<dbReference type="Proteomes" id="UP000636579">
    <property type="component" value="Unassembled WGS sequence"/>
</dbReference>
<evidence type="ECO:0000256" key="1">
    <source>
        <dbReference type="SAM" id="MobiDB-lite"/>
    </source>
</evidence>